<feature type="compositionally biased region" description="Basic and acidic residues" evidence="1">
    <location>
        <begin position="390"/>
        <end position="403"/>
    </location>
</feature>
<sequence>MLAQQRLLSNSETNYNIPLKTNIFNTQVQPAADNRGNLLQVEKKITPLRKQGIWNQPLEKFNKYQSNRETIVRESQFEQINDPKKTKNFTEIQHINDDDYLDTMLFRQVDDYYKNVQNAYEKKDYELLKKYAKEVNKVSTKFGVLDENVVRNLTTVRERVSQTVRQLRASEHEKNRKNEAEIQRLYKTMKEAVSHILSGEGEAKFIRMTEKLQAKEHLNCDNLKERKNLKDPKQALQFQQDLRLLVSKKTDEFEILKQIHGEDFLSDATFVKEMSVSARTGDSGSMISDSVSKYGEDTRNQSMNDPKLTKLYNIKELQHKWGYQNEQQVKNSIRRILVRETLSEAEHKKARQDREEQALRQKMLKNDPGMAYLFKAEDENKKKIWKEVEEKRKKREKEKEERRKKLFQNKIKQQEEGGSDEEEEKLDAFGQKTRLNPQQRKVKAARNKFFNINQNPLLSQGEVFDRTRNYSQAFKDRVTNQVQTLAYKEQPEKIQEYIEQTYKD</sequence>
<dbReference type="InParanoid" id="A0A0V0Q8E1"/>
<dbReference type="Proteomes" id="UP000054937">
    <property type="component" value="Unassembled WGS sequence"/>
</dbReference>
<feature type="region of interest" description="Disordered" evidence="1">
    <location>
        <begin position="390"/>
        <end position="440"/>
    </location>
</feature>
<dbReference type="EMBL" id="LDAU01000243">
    <property type="protein sequence ID" value="KRW98462.1"/>
    <property type="molecule type" value="Genomic_DNA"/>
</dbReference>
<dbReference type="OMA" id="RWKTGLK"/>
<proteinExistence type="predicted"/>
<evidence type="ECO:0000313" key="2">
    <source>
        <dbReference type="EMBL" id="KRW98462.1"/>
    </source>
</evidence>
<protein>
    <submittedName>
        <fullName evidence="2">Uncharacterized protein</fullName>
    </submittedName>
</protein>
<evidence type="ECO:0000256" key="1">
    <source>
        <dbReference type="SAM" id="MobiDB-lite"/>
    </source>
</evidence>
<evidence type="ECO:0000313" key="3">
    <source>
        <dbReference type="Proteomes" id="UP000054937"/>
    </source>
</evidence>
<organism evidence="2 3">
    <name type="scientific">Pseudocohnilembus persalinus</name>
    <name type="common">Ciliate</name>
    <dbReference type="NCBI Taxonomy" id="266149"/>
    <lineage>
        <taxon>Eukaryota</taxon>
        <taxon>Sar</taxon>
        <taxon>Alveolata</taxon>
        <taxon>Ciliophora</taxon>
        <taxon>Intramacronucleata</taxon>
        <taxon>Oligohymenophorea</taxon>
        <taxon>Scuticociliatia</taxon>
        <taxon>Philasterida</taxon>
        <taxon>Pseudocohnilembidae</taxon>
        <taxon>Pseudocohnilembus</taxon>
    </lineage>
</organism>
<name>A0A0V0Q8E1_PSEPJ</name>
<dbReference type="OrthoDB" id="290119at2759"/>
<comment type="caution">
    <text evidence="2">The sequence shown here is derived from an EMBL/GenBank/DDBJ whole genome shotgun (WGS) entry which is preliminary data.</text>
</comment>
<accession>A0A0V0Q8E1</accession>
<keyword evidence="3" id="KW-1185">Reference proteome</keyword>
<dbReference type="AlphaFoldDB" id="A0A0V0Q8E1"/>
<gene>
    <name evidence="2" type="ORF">PPERSA_03293</name>
</gene>
<reference evidence="2 3" key="1">
    <citation type="journal article" date="2015" name="Sci. Rep.">
        <title>Genome of the facultative scuticociliatosis pathogen Pseudocohnilembus persalinus provides insight into its virulence through horizontal gene transfer.</title>
        <authorList>
            <person name="Xiong J."/>
            <person name="Wang G."/>
            <person name="Cheng J."/>
            <person name="Tian M."/>
            <person name="Pan X."/>
            <person name="Warren A."/>
            <person name="Jiang C."/>
            <person name="Yuan D."/>
            <person name="Miao W."/>
        </authorList>
    </citation>
    <scope>NUCLEOTIDE SEQUENCE [LARGE SCALE GENOMIC DNA]</scope>
    <source>
        <strain evidence="2">36N120E</strain>
    </source>
</reference>